<organism evidence="2 3">
    <name type="scientific">Asanoa ferruginea</name>
    <dbReference type="NCBI Taxonomy" id="53367"/>
    <lineage>
        <taxon>Bacteria</taxon>
        <taxon>Bacillati</taxon>
        <taxon>Actinomycetota</taxon>
        <taxon>Actinomycetes</taxon>
        <taxon>Micromonosporales</taxon>
        <taxon>Micromonosporaceae</taxon>
        <taxon>Asanoa</taxon>
    </lineage>
</organism>
<proteinExistence type="predicted"/>
<dbReference type="AlphaFoldDB" id="A0A3D9ZTY9"/>
<evidence type="ECO:0000313" key="2">
    <source>
        <dbReference type="EMBL" id="REG00636.1"/>
    </source>
</evidence>
<gene>
    <name evidence="2" type="ORF">DFJ67_6691</name>
</gene>
<keyword evidence="3" id="KW-1185">Reference proteome</keyword>
<sequence>MNFSEPPALRAVPIPVRLSIWLHEARRAGLAALVAPPAALLLAAVLAGLVRVSGGSRGQVEYLLLVGLEAIAPLAVAMVALTVVTREGCRELHLSLPVPHLVTIGRRLGVVAVVTAVLCTAYAAVVALTGYQTGPGGAAALLVWAAPAVWLTGFAALVAAVTRSPVLASTAVGMVWLAEEIWTSAFVGNGLLRPMFLFFTSRTGDGPGWAGNRVGLLSGGVLMLAATAAVLTRPERLLTEEEA</sequence>
<accession>A0A3D9ZTY9</accession>
<dbReference type="Proteomes" id="UP000256913">
    <property type="component" value="Unassembled WGS sequence"/>
</dbReference>
<feature type="transmembrane region" description="Helical" evidence="1">
    <location>
        <begin position="28"/>
        <end position="50"/>
    </location>
</feature>
<name>A0A3D9ZTY9_9ACTN</name>
<protein>
    <recommendedName>
        <fullName evidence="4">ABC-2 type transport system permease protein</fullName>
    </recommendedName>
</protein>
<feature type="transmembrane region" description="Helical" evidence="1">
    <location>
        <begin position="104"/>
        <end position="128"/>
    </location>
</feature>
<dbReference type="EMBL" id="QUMQ01000001">
    <property type="protein sequence ID" value="REG00636.1"/>
    <property type="molecule type" value="Genomic_DNA"/>
</dbReference>
<evidence type="ECO:0000256" key="1">
    <source>
        <dbReference type="SAM" id="Phobius"/>
    </source>
</evidence>
<feature type="transmembrane region" description="Helical" evidence="1">
    <location>
        <begin position="211"/>
        <end position="231"/>
    </location>
</feature>
<feature type="transmembrane region" description="Helical" evidence="1">
    <location>
        <begin position="140"/>
        <end position="161"/>
    </location>
</feature>
<comment type="caution">
    <text evidence="2">The sequence shown here is derived from an EMBL/GenBank/DDBJ whole genome shotgun (WGS) entry which is preliminary data.</text>
</comment>
<keyword evidence="1" id="KW-0812">Transmembrane</keyword>
<evidence type="ECO:0000313" key="3">
    <source>
        <dbReference type="Proteomes" id="UP000256913"/>
    </source>
</evidence>
<evidence type="ECO:0008006" key="4">
    <source>
        <dbReference type="Google" id="ProtNLM"/>
    </source>
</evidence>
<keyword evidence="1" id="KW-1133">Transmembrane helix</keyword>
<keyword evidence="1" id="KW-0472">Membrane</keyword>
<reference evidence="2 3" key="1">
    <citation type="submission" date="2018-08" db="EMBL/GenBank/DDBJ databases">
        <title>Sequencing the genomes of 1000 actinobacteria strains.</title>
        <authorList>
            <person name="Klenk H.-P."/>
        </authorList>
    </citation>
    <scope>NUCLEOTIDE SEQUENCE [LARGE SCALE GENOMIC DNA]</scope>
    <source>
        <strain evidence="2 3">DSM 44099</strain>
    </source>
</reference>
<feature type="transmembrane region" description="Helical" evidence="1">
    <location>
        <begin position="62"/>
        <end position="84"/>
    </location>
</feature>